<accession>M3H4S8</accession>
<evidence type="ECO:0000313" key="1">
    <source>
        <dbReference type="EMBL" id="EMF83805.1"/>
    </source>
</evidence>
<dbReference type="AlphaFoldDB" id="M3H4S8"/>
<reference evidence="1 2" key="1">
    <citation type="submission" date="2013-01" db="EMBL/GenBank/DDBJ databases">
        <authorList>
            <person name="Harkins D.M."/>
            <person name="Durkin A.S."/>
            <person name="Brinkac L.M."/>
            <person name="Haft D.H."/>
            <person name="Selengut J.D."/>
            <person name="Sanka R."/>
            <person name="DePew J."/>
            <person name="Purushe J."/>
            <person name="Tulsiani S.M."/>
            <person name="Graham G.C."/>
            <person name="Burns M.-A."/>
            <person name="Dohnt M.F."/>
            <person name="Smythe L.D."/>
            <person name="McKay D.B."/>
            <person name="Craig S.B."/>
            <person name="Vinetz J.M."/>
            <person name="Sutton G.G."/>
            <person name="Nierman W.C."/>
            <person name="Fouts D.E."/>
        </authorList>
    </citation>
    <scope>NUCLEOTIDE SEQUENCE [LARGE SCALE GENOMIC DNA]</scope>
    <source>
        <strain evidence="1 2">LT2116</strain>
    </source>
</reference>
<dbReference type="Proteomes" id="UP000011770">
    <property type="component" value="Unassembled WGS sequence"/>
</dbReference>
<comment type="caution">
    <text evidence="1">The sequence shown here is derived from an EMBL/GenBank/DDBJ whole genome shotgun (WGS) entry which is preliminary data.</text>
</comment>
<protein>
    <submittedName>
        <fullName evidence="1">Uncharacterized protein</fullName>
    </submittedName>
</protein>
<proteinExistence type="predicted"/>
<dbReference type="EMBL" id="AHOR02000010">
    <property type="protein sequence ID" value="EMF83805.1"/>
    <property type="molecule type" value="Genomic_DNA"/>
</dbReference>
<gene>
    <name evidence="1" type="ORF">LEP1GSC188_4154</name>
</gene>
<evidence type="ECO:0000313" key="2">
    <source>
        <dbReference type="Proteomes" id="UP000011770"/>
    </source>
</evidence>
<sequence>MEVEKEPTFFRLGANSILRLSFFEAMNHSLHLNCVGLRHSRHRTVWKTVGKL</sequence>
<name>M3H4S8_9LEPT</name>
<organism evidence="1 2">
    <name type="scientific">Leptospira weilii serovar Topaz str. LT2116</name>
    <dbReference type="NCBI Taxonomy" id="1088540"/>
    <lineage>
        <taxon>Bacteria</taxon>
        <taxon>Pseudomonadati</taxon>
        <taxon>Spirochaetota</taxon>
        <taxon>Spirochaetia</taxon>
        <taxon>Leptospirales</taxon>
        <taxon>Leptospiraceae</taxon>
        <taxon>Leptospira</taxon>
    </lineage>
</organism>